<sequence length="192" mass="21121">MSSASSNFESSRPIKVSARRSRVKSHPPGDSKSIVARPSSGGVAPDDSRAADALATIQSCFNVDSTLTSHRLVKVRERFYIPLKYELHVPISDQCPYDAFLSGFSLSIDALEMGVRFSLHLVIEACLDVRDMNETWLAEAGLSLVPRGLSIIFTLNNGLLALTILLLFRNVQLGKDEVGQRCWEQVDSPIDD</sequence>
<name>A0A426XM98_ENSVE</name>
<proteinExistence type="predicted"/>
<reference evidence="2 3" key="1">
    <citation type="journal article" date="2014" name="Agronomy (Basel)">
        <title>A Draft Genome Sequence for Ensete ventricosum, the Drought-Tolerant Tree Against Hunger.</title>
        <authorList>
            <person name="Harrison J."/>
            <person name="Moore K.A."/>
            <person name="Paszkiewicz K."/>
            <person name="Jones T."/>
            <person name="Grant M."/>
            <person name="Ambacheew D."/>
            <person name="Muzemil S."/>
            <person name="Studholme D.J."/>
        </authorList>
    </citation>
    <scope>NUCLEOTIDE SEQUENCE [LARGE SCALE GENOMIC DNA]</scope>
</reference>
<dbReference type="AlphaFoldDB" id="A0A426XM98"/>
<feature type="compositionally biased region" description="Polar residues" evidence="1">
    <location>
        <begin position="1"/>
        <end position="10"/>
    </location>
</feature>
<dbReference type="Proteomes" id="UP000287651">
    <property type="component" value="Unassembled WGS sequence"/>
</dbReference>
<comment type="caution">
    <text evidence="2">The sequence shown here is derived from an EMBL/GenBank/DDBJ whole genome shotgun (WGS) entry which is preliminary data.</text>
</comment>
<organism evidence="2 3">
    <name type="scientific">Ensete ventricosum</name>
    <name type="common">Abyssinian banana</name>
    <name type="synonym">Musa ensete</name>
    <dbReference type="NCBI Taxonomy" id="4639"/>
    <lineage>
        <taxon>Eukaryota</taxon>
        <taxon>Viridiplantae</taxon>
        <taxon>Streptophyta</taxon>
        <taxon>Embryophyta</taxon>
        <taxon>Tracheophyta</taxon>
        <taxon>Spermatophyta</taxon>
        <taxon>Magnoliopsida</taxon>
        <taxon>Liliopsida</taxon>
        <taxon>Zingiberales</taxon>
        <taxon>Musaceae</taxon>
        <taxon>Ensete</taxon>
    </lineage>
</organism>
<evidence type="ECO:0000256" key="1">
    <source>
        <dbReference type="SAM" id="MobiDB-lite"/>
    </source>
</evidence>
<feature type="region of interest" description="Disordered" evidence="1">
    <location>
        <begin position="1"/>
        <end position="47"/>
    </location>
</feature>
<gene>
    <name evidence="2" type="ORF">B296_00038658</name>
</gene>
<evidence type="ECO:0000313" key="2">
    <source>
        <dbReference type="EMBL" id="RRT40594.1"/>
    </source>
</evidence>
<dbReference type="EMBL" id="AMZH03019254">
    <property type="protein sequence ID" value="RRT40594.1"/>
    <property type="molecule type" value="Genomic_DNA"/>
</dbReference>
<evidence type="ECO:0000313" key="3">
    <source>
        <dbReference type="Proteomes" id="UP000287651"/>
    </source>
</evidence>
<accession>A0A426XM98</accession>
<protein>
    <submittedName>
        <fullName evidence="2">Uncharacterized protein</fullName>
    </submittedName>
</protein>